<feature type="non-terminal residue" evidence="8">
    <location>
        <position position="1"/>
    </location>
</feature>
<evidence type="ECO:0000256" key="5">
    <source>
        <dbReference type="ARBA" id="ARBA00023002"/>
    </source>
</evidence>
<feature type="region of interest" description="Disordered" evidence="6">
    <location>
        <begin position="112"/>
        <end position="191"/>
    </location>
</feature>
<sequence>MAKKIYSEMRRQLKRELGFGESLSASSDAEHENEEKDASAEKLKGAELPALAGYQGPEPSGYDSAPPAPEPTTVHPDSGYGGEETTVAETTIAPVTLPAHIRTIVANFAKQMEKQAKKTRAEASGQATTPKEFSFDGSADRTTPATPSDGYDTVTQGYEEPTEEKPRNGGGAQGAYGGYSASHGAPVAHAPQGTVSRQLVVRQRSLSGGHQKQRVFIDYGDNGRPQIYAKQDQSPTSIQDKASGEQEEEEYPKRRGARFVPFHQFYCRTAKILGPAVETRQIQGSTRIMDWYLFKSHASYPILTVHEFTRLFIRYGFVLVDGVAGTAEATEKLCRELGVIHDTFFRCIWVFSNKSHERTDTEEFHEDTAYSAEGIGPHTDGTYFHQSPGIQVFHCLQPAPIGGETLLVDAFAAADHLKANDPIAFHTLTTQCIDHQYLEGMGSSGSRQLITRDLPVIELDTDGNYRQIRFNPYDRAPFKSLSASEEDAEKVVEFYRAYEAYSLLTLSPSRSLRISLQPGTVIFIDNFRLLHARTEFQGDRTMCGCYMSRDDILAKGRPFILPEDRRRLY</sequence>
<evidence type="ECO:0000256" key="3">
    <source>
        <dbReference type="ARBA" id="ARBA00016835"/>
    </source>
</evidence>
<comment type="pathway">
    <text evidence="2">Amine and polyamine biosynthesis; carnitine biosynthesis.</text>
</comment>
<dbReference type="AlphaFoldDB" id="A0AA36FTG9"/>
<evidence type="ECO:0000256" key="6">
    <source>
        <dbReference type="SAM" id="MobiDB-lite"/>
    </source>
</evidence>
<feature type="region of interest" description="Disordered" evidence="6">
    <location>
        <begin position="204"/>
        <end position="253"/>
    </location>
</feature>
<accession>A0AA36FTG9</accession>
<dbReference type="Pfam" id="PF02668">
    <property type="entry name" value="TauD"/>
    <property type="match status" value="1"/>
</dbReference>
<evidence type="ECO:0000259" key="7">
    <source>
        <dbReference type="Pfam" id="PF02668"/>
    </source>
</evidence>
<dbReference type="GO" id="GO:0050353">
    <property type="term" value="F:trimethyllysine dioxygenase activity"/>
    <property type="evidence" value="ECO:0007669"/>
    <property type="project" value="InterPro"/>
</dbReference>
<feature type="compositionally biased region" description="Gly residues" evidence="6">
    <location>
        <begin position="168"/>
        <end position="177"/>
    </location>
</feature>
<dbReference type="GO" id="GO:0045329">
    <property type="term" value="P:carnitine biosynthetic process"/>
    <property type="evidence" value="ECO:0007669"/>
    <property type="project" value="UniProtKB-KW"/>
</dbReference>
<dbReference type="SUPFAM" id="SSF51197">
    <property type="entry name" value="Clavaminate synthase-like"/>
    <property type="match status" value="1"/>
</dbReference>
<feature type="domain" description="TauD/TfdA-like" evidence="7">
    <location>
        <begin position="305"/>
        <end position="546"/>
    </location>
</feature>
<dbReference type="CDD" id="cd00250">
    <property type="entry name" value="CAS_like"/>
    <property type="match status" value="1"/>
</dbReference>
<comment type="caution">
    <text evidence="8">The sequence shown here is derived from an EMBL/GenBank/DDBJ whole genome shotgun (WGS) entry which is preliminary data.</text>
</comment>
<dbReference type="GO" id="GO:0005506">
    <property type="term" value="F:iron ion binding"/>
    <property type="evidence" value="ECO:0007669"/>
    <property type="project" value="InterPro"/>
</dbReference>
<gene>
    <name evidence="8" type="ORF">MSPICULIGERA_LOCUS4999</name>
</gene>
<evidence type="ECO:0000313" key="9">
    <source>
        <dbReference type="Proteomes" id="UP001177023"/>
    </source>
</evidence>
<feature type="compositionally biased region" description="Polar residues" evidence="6">
    <location>
        <begin position="231"/>
        <end position="240"/>
    </location>
</feature>
<feature type="compositionally biased region" description="Basic and acidic residues" evidence="6">
    <location>
        <begin position="112"/>
        <end position="121"/>
    </location>
</feature>
<evidence type="ECO:0000313" key="8">
    <source>
        <dbReference type="EMBL" id="CAJ0566393.1"/>
    </source>
</evidence>
<protein>
    <recommendedName>
        <fullName evidence="3">Trimethyllysine dioxygenase, mitochondrial</fullName>
    </recommendedName>
</protein>
<dbReference type="GO" id="GO:0005739">
    <property type="term" value="C:mitochondrion"/>
    <property type="evidence" value="ECO:0007669"/>
    <property type="project" value="TreeGrafter"/>
</dbReference>
<evidence type="ECO:0000256" key="2">
    <source>
        <dbReference type="ARBA" id="ARBA00005022"/>
    </source>
</evidence>
<keyword evidence="4" id="KW-0124">Carnitine biosynthesis</keyword>
<dbReference type="InterPro" id="IPR003819">
    <property type="entry name" value="TauD/TfdA-like"/>
</dbReference>
<comment type="cofactor">
    <cofactor evidence="1">
        <name>L-ascorbate</name>
        <dbReference type="ChEBI" id="CHEBI:38290"/>
    </cofactor>
</comment>
<evidence type="ECO:0000256" key="1">
    <source>
        <dbReference type="ARBA" id="ARBA00001961"/>
    </source>
</evidence>
<dbReference type="InterPro" id="IPR042098">
    <property type="entry name" value="TauD-like_sf"/>
</dbReference>
<name>A0AA36FTG9_9BILA</name>
<dbReference type="EMBL" id="CATQJA010001230">
    <property type="protein sequence ID" value="CAJ0566393.1"/>
    <property type="molecule type" value="Genomic_DNA"/>
</dbReference>
<keyword evidence="9" id="KW-1185">Reference proteome</keyword>
<dbReference type="Proteomes" id="UP001177023">
    <property type="component" value="Unassembled WGS sequence"/>
</dbReference>
<organism evidence="8 9">
    <name type="scientific">Mesorhabditis spiculigera</name>
    <dbReference type="NCBI Taxonomy" id="96644"/>
    <lineage>
        <taxon>Eukaryota</taxon>
        <taxon>Metazoa</taxon>
        <taxon>Ecdysozoa</taxon>
        <taxon>Nematoda</taxon>
        <taxon>Chromadorea</taxon>
        <taxon>Rhabditida</taxon>
        <taxon>Rhabditina</taxon>
        <taxon>Rhabditomorpha</taxon>
        <taxon>Rhabditoidea</taxon>
        <taxon>Rhabditidae</taxon>
        <taxon>Mesorhabditinae</taxon>
        <taxon>Mesorhabditis</taxon>
    </lineage>
</organism>
<dbReference type="InterPro" id="IPR050411">
    <property type="entry name" value="AlphaKG_dependent_hydroxylases"/>
</dbReference>
<proteinExistence type="predicted"/>
<dbReference type="InterPro" id="IPR012776">
    <property type="entry name" value="Trimethyllysine_dOase"/>
</dbReference>
<keyword evidence="5" id="KW-0560">Oxidoreductase</keyword>
<reference evidence="8" key="1">
    <citation type="submission" date="2023-06" db="EMBL/GenBank/DDBJ databases">
        <authorList>
            <person name="Delattre M."/>
        </authorList>
    </citation>
    <scope>NUCLEOTIDE SEQUENCE</scope>
    <source>
        <strain evidence="8">AF72</strain>
    </source>
</reference>
<feature type="compositionally biased region" description="Basic and acidic residues" evidence="6">
    <location>
        <begin position="28"/>
        <end position="45"/>
    </location>
</feature>
<dbReference type="PANTHER" id="PTHR10696">
    <property type="entry name" value="GAMMA-BUTYROBETAINE HYDROXYLASE-RELATED"/>
    <property type="match status" value="1"/>
</dbReference>
<dbReference type="PANTHER" id="PTHR10696:SF51">
    <property type="entry name" value="TRIMETHYLLYSINE DIOXYGENASE, MITOCHONDRIAL"/>
    <property type="match status" value="1"/>
</dbReference>
<evidence type="ECO:0000256" key="4">
    <source>
        <dbReference type="ARBA" id="ARBA00022873"/>
    </source>
</evidence>
<feature type="region of interest" description="Disordered" evidence="6">
    <location>
        <begin position="16"/>
        <end position="96"/>
    </location>
</feature>
<dbReference type="Gene3D" id="3.60.130.10">
    <property type="entry name" value="Clavaminate synthase-like"/>
    <property type="match status" value="1"/>
</dbReference>
<dbReference type="NCBIfam" id="TIGR02410">
    <property type="entry name" value="carnitine_TMLD"/>
    <property type="match status" value="1"/>
</dbReference>